<dbReference type="Gene3D" id="1.10.10.10">
    <property type="entry name" value="Winged helix-like DNA-binding domain superfamily/Winged helix DNA-binding domain"/>
    <property type="match status" value="1"/>
</dbReference>
<keyword evidence="1" id="KW-0805">Transcription regulation</keyword>
<keyword evidence="3" id="KW-0804">Transcription</keyword>
<accession>A0A6S7CCK0</accession>
<dbReference type="RefSeq" id="WP_175206242.1">
    <property type="nucleotide sequence ID" value="NZ_CADILG010000006.1"/>
</dbReference>
<dbReference type="Proteomes" id="UP000494117">
    <property type="component" value="Unassembled WGS sequence"/>
</dbReference>
<proteinExistence type="predicted"/>
<dbReference type="EMBL" id="CADILG010000006">
    <property type="protein sequence ID" value="CAB3843027.1"/>
    <property type="molecule type" value="Genomic_DNA"/>
</dbReference>
<dbReference type="AlphaFoldDB" id="A0A6S7CCK0"/>
<dbReference type="PANTHER" id="PTHR30136:SF24">
    <property type="entry name" value="HTH-TYPE TRANSCRIPTIONAL REPRESSOR ALLR"/>
    <property type="match status" value="1"/>
</dbReference>
<evidence type="ECO:0000256" key="2">
    <source>
        <dbReference type="ARBA" id="ARBA00023125"/>
    </source>
</evidence>
<dbReference type="SUPFAM" id="SSF46785">
    <property type="entry name" value="Winged helix' DNA-binding domain"/>
    <property type="match status" value="1"/>
</dbReference>
<dbReference type="InterPro" id="IPR029016">
    <property type="entry name" value="GAF-like_dom_sf"/>
</dbReference>
<dbReference type="PROSITE" id="PS51078">
    <property type="entry name" value="ICLR_ED"/>
    <property type="match status" value="1"/>
</dbReference>
<dbReference type="GO" id="GO:0003677">
    <property type="term" value="F:DNA binding"/>
    <property type="evidence" value="ECO:0007669"/>
    <property type="project" value="UniProtKB-KW"/>
</dbReference>
<evidence type="ECO:0000313" key="6">
    <source>
        <dbReference type="EMBL" id="CAB3843027.1"/>
    </source>
</evidence>
<name>A0A6S7CCK0_9BURK</name>
<dbReference type="PANTHER" id="PTHR30136">
    <property type="entry name" value="HELIX-TURN-HELIX TRANSCRIPTIONAL REGULATOR, ICLR FAMILY"/>
    <property type="match status" value="1"/>
</dbReference>
<evidence type="ECO:0000256" key="3">
    <source>
        <dbReference type="ARBA" id="ARBA00023163"/>
    </source>
</evidence>
<evidence type="ECO:0000259" key="5">
    <source>
        <dbReference type="PROSITE" id="PS51078"/>
    </source>
</evidence>
<feature type="domain" description="IclR-ED" evidence="5">
    <location>
        <begin position="73"/>
        <end position="254"/>
    </location>
</feature>
<gene>
    <name evidence="6" type="primary">allR_1</name>
    <name evidence="6" type="ORF">LMG26858_01301</name>
</gene>
<keyword evidence="7" id="KW-1185">Reference proteome</keyword>
<dbReference type="InterPro" id="IPR050707">
    <property type="entry name" value="HTH_MetabolicPath_Reg"/>
</dbReference>
<keyword evidence="2" id="KW-0238">DNA-binding</keyword>
<dbReference type="SUPFAM" id="SSF55781">
    <property type="entry name" value="GAF domain-like"/>
    <property type="match status" value="1"/>
</dbReference>
<reference evidence="6 7" key="1">
    <citation type="submission" date="2020-04" db="EMBL/GenBank/DDBJ databases">
        <authorList>
            <person name="De Canck E."/>
        </authorList>
    </citation>
    <scope>NUCLEOTIDE SEQUENCE [LARGE SCALE GENOMIC DNA]</scope>
    <source>
        <strain evidence="6 7">LMG 26858</strain>
    </source>
</reference>
<evidence type="ECO:0000259" key="4">
    <source>
        <dbReference type="PROSITE" id="PS51077"/>
    </source>
</evidence>
<dbReference type="GO" id="GO:0045892">
    <property type="term" value="P:negative regulation of DNA-templated transcription"/>
    <property type="evidence" value="ECO:0007669"/>
    <property type="project" value="TreeGrafter"/>
</dbReference>
<evidence type="ECO:0000256" key="1">
    <source>
        <dbReference type="ARBA" id="ARBA00023015"/>
    </source>
</evidence>
<sequence length="257" mass="27938">MTTEQPEKLVGALVGGLRVLRYLSAAPSGVGVTRVARDLQLNSSTCYNFLKTLVYEGLVTFDEATKTYSIALGLVELAKGVLEQGSYVRLVHPHLRDIARGHGVTATLWQRTSNERVVLVDRADTDSSVRVHMSVGQRLPMYIAALGRCMAAHSGLDDKELRQRFDNLRWDDKPPFQDYLEGVREAREKGYAVDAGNYVKGVSTVSAAVLDEFGKPAMAISAVGFSAQVSGDALERLGADLRDRAVLITRALSGGRA</sequence>
<dbReference type="InterPro" id="IPR036390">
    <property type="entry name" value="WH_DNA-bd_sf"/>
</dbReference>
<dbReference type="Gene3D" id="3.30.450.40">
    <property type="match status" value="1"/>
</dbReference>
<dbReference type="InterPro" id="IPR036388">
    <property type="entry name" value="WH-like_DNA-bd_sf"/>
</dbReference>
<dbReference type="Pfam" id="PF01614">
    <property type="entry name" value="IclR_C"/>
    <property type="match status" value="1"/>
</dbReference>
<dbReference type="InterPro" id="IPR014757">
    <property type="entry name" value="Tscrpt_reg_IclR_C"/>
</dbReference>
<evidence type="ECO:0000313" key="7">
    <source>
        <dbReference type="Proteomes" id="UP000494117"/>
    </source>
</evidence>
<dbReference type="InterPro" id="IPR005471">
    <property type="entry name" value="Tscrpt_reg_IclR_N"/>
</dbReference>
<feature type="domain" description="HTH iclR-type" evidence="4">
    <location>
        <begin position="10"/>
        <end position="72"/>
    </location>
</feature>
<dbReference type="GO" id="GO:0003700">
    <property type="term" value="F:DNA-binding transcription factor activity"/>
    <property type="evidence" value="ECO:0007669"/>
    <property type="project" value="TreeGrafter"/>
</dbReference>
<protein>
    <submittedName>
        <fullName evidence="6">HTH-type transcriptional repressor AllR</fullName>
    </submittedName>
</protein>
<dbReference type="SMART" id="SM00346">
    <property type="entry name" value="HTH_ICLR"/>
    <property type="match status" value="1"/>
</dbReference>
<dbReference type="Pfam" id="PF09339">
    <property type="entry name" value="HTH_IclR"/>
    <property type="match status" value="1"/>
</dbReference>
<dbReference type="PROSITE" id="PS51077">
    <property type="entry name" value="HTH_ICLR"/>
    <property type="match status" value="1"/>
</dbReference>
<organism evidence="6 7">
    <name type="scientific">Achromobacter anxifer</name>
    <dbReference type="NCBI Taxonomy" id="1287737"/>
    <lineage>
        <taxon>Bacteria</taxon>
        <taxon>Pseudomonadati</taxon>
        <taxon>Pseudomonadota</taxon>
        <taxon>Betaproteobacteria</taxon>
        <taxon>Burkholderiales</taxon>
        <taxon>Alcaligenaceae</taxon>
        <taxon>Achromobacter</taxon>
    </lineage>
</organism>